<feature type="binding site" evidence="12">
    <location>
        <position position="395"/>
    </location>
    <ligand>
        <name>ATP</name>
        <dbReference type="ChEBI" id="CHEBI:30616"/>
    </ligand>
</feature>
<feature type="binding site" evidence="13">
    <location>
        <position position="170"/>
    </location>
    <ligand>
        <name>Mg(2+)</name>
        <dbReference type="ChEBI" id="CHEBI:18420"/>
        <label>1</label>
    </ligand>
</feature>
<dbReference type="Proteomes" id="UP000427071">
    <property type="component" value="Chromosome"/>
</dbReference>
<reference evidence="21" key="1">
    <citation type="submission" date="2019-11" db="EMBL/GenBank/DDBJ databases">
        <title>Complete genome sequence of Corynebacterium kalinowskii 1959, a novel Corynebacterium species isolated from soil of a small paddock in Vilsendorf, Germany.</title>
        <authorList>
            <person name="Schaffert L."/>
            <person name="Ruwe M."/>
            <person name="Milse J."/>
            <person name="Hanuschka K."/>
            <person name="Ortseifen V."/>
            <person name="Droste J."/>
            <person name="Brandt D."/>
            <person name="Schlueter L."/>
            <person name="Kutter Y."/>
            <person name="Vinke S."/>
            <person name="Viehoefer P."/>
            <person name="Jacob L."/>
            <person name="Luebke N.-C."/>
            <person name="Schulte-Berndt E."/>
            <person name="Hain C."/>
            <person name="Linder M."/>
            <person name="Schmidt P."/>
            <person name="Wollenschlaeger L."/>
            <person name="Luttermann T."/>
            <person name="Thieme E."/>
            <person name="Hassa J."/>
            <person name="Haak M."/>
            <person name="Wittchen M."/>
            <person name="Mentz A."/>
            <person name="Persicke M."/>
            <person name="Busche T."/>
            <person name="Ruckert C."/>
        </authorList>
    </citation>
    <scope>NUCLEOTIDE SEQUENCE [LARGE SCALE GENOMIC DNA]</scope>
    <source>
        <strain evidence="21">1959</strain>
    </source>
</reference>
<comment type="subunit">
    <text evidence="3">Oligomer of 12 subunits arranged in the form of two hexagons.</text>
</comment>
<evidence type="ECO:0000256" key="1">
    <source>
        <dbReference type="ARBA" id="ARBA00004496"/>
    </source>
</evidence>
<keyword evidence="13" id="KW-0479">Metal-binding</keyword>
<evidence type="ECO:0000256" key="12">
    <source>
        <dbReference type="PIRSR" id="PIRSR604809-2"/>
    </source>
</evidence>
<evidence type="ECO:0000256" key="6">
    <source>
        <dbReference type="ARBA" id="ARBA00022490"/>
    </source>
</evidence>
<dbReference type="SUPFAM" id="SSF55931">
    <property type="entry name" value="Glutamine synthetase/guanido kinase"/>
    <property type="match status" value="1"/>
</dbReference>
<feature type="binding site" evidence="12">
    <location>
        <begin position="264"/>
        <end position="266"/>
    </location>
    <ligand>
        <name>ATP</name>
        <dbReference type="ChEBI" id="CHEBI:30616"/>
    </ligand>
</feature>
<keyword evidence="14" id="KW-0597">Phosphoprotein</keyword>
<evidence type="ECO:0000256" key="15">
    <source>
        <dbReference type="PROSITE-ProRule" id="PRU01330"/>
    </source>
</evidence>
<dbReference type="PANTHER" id="PTHR43407:SF1">
    <property type="entry name" value="LENGSIN"/>
    <property type="match status" value="1"/>
</dbReference>
<dbReference type="KEGG" id="ckw:CKALI_03945"/>
<gene>
    <name evidence="20" type="primary">glnA2</name>
    <name evidence="20" type="ORF">CKALI_03945</name>
</gene>
<dbReference type="Gene3D" id="3.30.590.10">
    <property type="entry name" value="Glutamine synthetase/guanido kinase, catalytic domain"/>
    <property type="match status" value="1"/>
</dbReference>
<evidence type="ECO:0000256" key="17">
    <source>
        <dbReference type="RuleBase" id="RU004356"/>
    </source>
</evidence>
<feature type="modified residue" description="O-AMP-tyrosine" evidence="14">
    <location>
        <position position="440"/>
    </location>
</feature>
<evidence type="ECO:0000259" key="19">
    <source>
        <dbReference type="PROSITE" id="PS51987"/>
    </source>
</evidence>
<dbReference type="InterPro" id="IPR008146">
    <property type="entry name" value="Gln_synth_cat_dom"/>
</dbReference>
<dbReference type="SMART" id="SM01230">
    <property type="entry name" value="Gln-synt_C"/>
    <property type="match status" value="1"/>
</dbReference>
<feature type="binding site" evidence="11">
    <location>
        <position position="369"/>
    </location>
    <ligand>
        <name>L-glutamate</name>
        <dbReference type="ChEBI" id="CHEBI:29985"/>
    </ligand>
</feature>
<feature type="binding site" evidence="11">
    <location>
        <position position="402"/>
    </location>
    <ligand>
        <name>L-glutamate</name>
        <dbReference type="ChEBI" id="CHEBI:29985"/>
    </ligand>
</feature>
<feature type="binding site" evidence="13">
    <location>
        <position position="168"/>
    </location>
    <ligand>
        <name>Mg(2+)</name>
        <dbReference type="ChEBI" id="CHEBI:18420"/>
        <label>1</label>
    </ligand>
</feature>
<keyword evidence="21" id="KW-1185">Reference proteome</keyword>
<feature type="binding site" evidence="11">
    <location>
        <position position="363"/>
    </location>
    <ligand>
        <name>L-glutamate</name>
        <dbReference type="ChEBI" id="CHEBI:29985"/>
    </ligand>
</feature>
<evidence type="ECO:0000256" key="11">
    <source>
        <dbReference type="PIRSR" id="PIRSR604809-1"/>
    </source>
</evidence>
<dbReference type="PROSITE" id="PS51986">
    <property type="entry name" value="GS_BETA_GRASP"/>
    <property type="match status" value="1"/>
</dbReference>
<evidence type="ECO:0000256" key="3">
    <source>
        <dbReference type="ARBA" id="ARBA00011354"/>
    </source>
</evidence>
<dbReference type="Pfam" id="PF03951">
    <property type="entry name" value="Gln-synt_N"/>
    <property type="match status" value="1"/>
</dbReference>
<protein>
    <recommendedName>
        <fullName evidence="5 17">Glutamine synthetase</fullName>
        <ecNumber evidence="4 17">6.3.1.2</ecNumber>
    </recommendedName>
</protein>
<evidence type="ECO:0000259" key="18">
    <source>
        <dbReference type="PROSITE" id="PS51986"/>
    </source>
</evidence>
<dbReference type="Gene3D" id="3.10.20.70">
    <property type="entry name" value="Glutamine synthetase, N-terminal domain"/>
    <property type="match status" value="1"/>
</dbReference>
<dbReference type="PROSITE" id="PS00181">
    <property type="entry name" value="GLNA_ATP"/>
    <property type="match status" value="1"/>
</dbReference>
<keyword evidence="8 12" id="KW-0547">Nucleotide-binding</keyword>
<evidence type="ECO:0000256" key="7">
    <source>
        <dbReference type="ARBA" id="ARBA00022598"/>
    </source>
</evidence>
<evidence type="ECO:0000256" key="9">
    <source>
        <dbReference type="ARBA" id="ARBA00022840"/>
    </source>
</evidence>
<dbReference type="NCBIfam" id="TIGR00653">
    <property type="entry name" value="GlnA"/>
    <property type="match status" value="1"/>
</dbReference>
<feature type="binding site" evidence="13">
    <location>
        <position position="254"/>
    </location>
    <ligand>
        <name>Mg(2+)</name>
        <dbReference type="ChEBI" id="CHEBI:18420"/>
        <label>1</label>
    </ligand>
</feature>
<dbReference type="Pfam" id="PF00120">
    <property type="entry name" value="Gln-synt_C"/>
    <property type="match status" value="1"/>
</dbReference>
<feature type="binding site" evidence="13">
    <location>
        <position position="310"/>
    </location>
    <ligand>
        <name>Mg(2+)</name>
        <dbReference type="ChEBI" id="CHEBI:18420"/>
        <label>1</label>
    </ligand>
</feature>
<dbReference type="PROSITE" id="PS00180">
    <property type="entry name" value="GLNA_1"/>
    <property type="match status" value="1"/>
</dbReference>
<evidence type="ECO:0000313" key="21">
    <source>
        <dbReference type="Proteomes" id="UP000427071"/>
    </source>
</evidence>
<evidence type="ECO:0000256" key="10">
    <source>
        <dbReference type="ARBA" id="ARBA00049436"/>
    </source>
</evidence>
<dbReference type="EC" id="6.3.1.2" evidence="4 17"/>
<feature type="domain" description="GS catalytic" evidence="19">
    <location>
        <begin position="143"/>
        <end position="512"/>
    </location>
</feature>
<keyword evidence="9 12" id="KW-0067">ATP-binding</keyword>
<comment type="cofactor">
    <cofactor evidence="13">
        <name>Mg(2+)</name>
        <dbReference type="ChEBI" id="CHEBI:18420"/>
    </cofactor>
    <text evidence="13">Binds 2 Mg(2+) ions per subunit.</text>
</comment>
<dbReference type="InterPro" id="IPR036651">
    <property type="entry name" value="Gln_synt_N_sf"/>
</dbReference>
<sequence length="512" mass="57621">MNKAVLWLVIVQNRSSSTTNSPARMSADHTREEHHVAFENVADVVKYIKDENVEFLDIRFTDVPGTEHHLSIPASMFDEEAAEAGLAFDGSSIRGFTTIEESDMNLLPDVATAMIDPFRPAKTLNMKFFVHDPFTREPFSRDPRNVARKAEEYLASTGIADTCFFGAEAEFYLFDSVRFHADVNAAFYELDSDEGWWNRGEEFNLDGSRNVAYKNRTKGGYFPNAPYDGAVDIRDEMVRRMREAGFDVERFHHECGQGQQEINYKFNTLLHAADDLQTFKYIVKQVARSNGKAATFMPKPLAGDAGSGMHAHQSLWKDGKPLFHDENGYAGLSDMARYYIGGILHHAGAVLAFTNPTLNSYHRLVPGYEAPINLVYSQRNRSAAIRIPITGSNPKAKRIEFRAPDPSGNPYFGFAAMMMAGLDGIKNRIEPHAPVDKDLYELPPEEAKSIPTAPTSLEASLEALADDHDFLTEGGVFTEDLIDTYIKFKYDKEIVPNRTRPNPQEFEMYFDC</sequence>
<dbReference type="GO" id="GO:0005524">
    <property type="term" value="F:ATP binding"/>
    <property type="evidence" value="ECO:0007669"/>
    <property type="project" value="UniProtKB-KW"/>
</dbReference>
<dbReference type="GO" id="GO:0005737">
    <property type="term" value="C:cytoplasm"/>
    <property type="evidence" value="ECO:0007669"/>
    <property type="project" value="UniProtKB-SubCell"/>
</dbReference>
<dbReference type="EMBL" id="CP046452">
    <property type="protein sequence ID" value="QGU01668.1"/>
    <property type="molecule type" value="Genomic_DNA"/>
</dbReference>
<feature type="domain" description="GS beta-grasp" evidence="18">
    <location>
        <begin position="51"/>
        <end position="135"/>
    </location>
</feature>
<dbReference type="AlphaFoldDB" id="A0A6B8W200"/>
<comment type="catalytic activity">
    <reaction evidence="10 17">
        <text>L-glutamate + NH4(+) + ATP = L-glutamine + ADP + phosphate + H(+)</text>
        <dbReference type="Rhea" id="RHEA:16169"/>
        <dbReference type="ChEBI" id="CHEBI:15378"/>
        <dbReference type="ChEBI" id="CHEBI:28938"/>
        <dbReference type="ChEBI" id="CHEBI:29985"/>
        <dbReference type="ChEBI" id="CHEBI:30616"/>
        <dbReference type="ChEBI" id="CHEBI:43474"/>
        <dbReference type="ChEBI" id="CHEBI:58359"/>
        <dbReference type="ChEBI" id="CHEBI:456216"/>
        <dbReference type="EC" id="6.3.1.2"/>
    </reaction>
</comment>
<feature type="binding site" evidence="12">
    <location>
        <position position="249"/>
    </location>
    <ligand>
        <name>ATP</name>
        <dbReference type="ChEBI" id="CHEBI:30616"/>
    </ligand>
</feature>
<dbReference type="FunFam" id="3.30.590.10:FF:000001">
    <property type="entry name" value="Glutamine synthetase"/>
    <property type="match status" value="1"/>
</dbReference>
<dbReference type="InterPro" id="IPR027303">
    <property type="entry name" value="Gln_synth_gly_rich_site"/>
</dbReference>
<evidence type="ECO:0000256" key="14">
    <source>
        <dbReference type="PIRSR" id="PIRSR604809-50"/>
    </source>
</evidence>
<dbReference type="PROSITE" id="PS51987">
    <property type="entry name" value="GS_CATALYTIC"/>
    <property type="match status" value="1"/>
</dbReference>
<comment type="subcellular location">
    <subcellularLocation>
        <location evidence="1">Cytoplasm</location>
    </subcellularLocation>
</comment>
<dbReference type="GO" id="GO:0016020">
    <property type="term" value="C:membrane"/>
    <property type="evidence" value="ECO:0007669"/>
    <property type="project" value="TreeGrafter"/>
</dbReference>
<feature type="binding site" evidence="12">
    <location>
        <position position="381"/>
    </location>
    <ligand>
        <name>ATP</name>
        <dbReference type="ChEBI" id="CHEBI:30616"/>
    </ligand>
</feature>
<keyword evidence="6" id="KW-0963">Cytoplasm</keyword>
<dbReference type="GO" id="GO:0006542">
    <property type="term" value="P:glutamine biosynthetic process"/>
    <property type="evidence" value="ECO:0007669"/>
    <property type="project" value="InterPro"/>
</dbReference>
<feature type="binding site" evidence="13">
    <location>
        <position position="261"/>
    </location>
    <ligand>
        <name>Mg(2+)</name>
        <dbReference type="ChEBI" id="CHEBI:18420"/>
        <label>1</label>
    </ligand>
</feature>
<dbReference type="SUPFAM" id="SSF54368">
    <property type="entry name" value="Glutamine synthetase, N-terminal domain"/>
    <property type="match status" value="1"/>
</dbReference>
<dbReference type="PANTHER" id="PTHR43407">
    <property type="entry name" value="GLUTAMINE SYNTHETASE"/>
    <property type="match status" value="1"/>
</dbReference>
<evidence type="ECO:0000256" key="2">
    <source>
        <dbReference type="ARBA" id="ARBA00009897"/>
    </source>
</evidence>
<dbReference type="InterPro" id="IPR004809">
    <property type="entry name" value="Gln_synth_I"/>
</dbReference>
<dbReference type="InterPro" id="IPR027302">
    <property type="entry name" value="Gln_synth_N_conserv_site"/>
</dbReference>
<evidence type="ECO:0000313" key="20">
    <source>
        <dbReference type="EMBL" id="QGU01668.1"/>
    </source>
</evidence>
<feature type="binding site" evidence="13">
    <location>
        <position position="400"/>
    </location>
    <ligand>
        <name>Mg(2+)</name>
        <dbReference type="ChEBI" id="CHEBI:18420"/>
        <label>1</label>
    </ligand>
</feature>
<comment type="similarity">
    <text evidence="2 15 16">Belongs to the glutamine synthetase family.</text>
</comment>
<organism evidence="20 21">
    <name type="scientific">Corynebacterium kalinowskii</name>
    <dbReference type="NCBI Taxonomy" id="2675216"/>
    <lineage>
        <taxon>Bacteria</taxon>
        <taxon>Bacillati</taxon>
        <taxon>Actinomycetota</taxon>
        <taxon>Actinomycetes</taxon>
        <taxon>Mycobacteriales</taxon>
        <taxon>Corynebacteriaceae</taxon>
        <taxon>Corynebacterium</taxon>
    </lineage>
</organism>
<evidence type="ECO:0000256" key="5">
    <source>
        <dbReference type="ARBA" id="ARBA00021364"/>
    </source>
</evidence>
<dbReference type="InterPro" id="IPR014746">
    <property type="entry name" value="Gln_synth/guanido_kin_cat_dom"/>
</dbReference>
<keyword evidence="13" id="KW-0460">Magnesium</keyword>
<feature type="binding site" evidence="12">
    <location>
        <begin position="312"/>
        <end position="314"/>
    </location>
    <ligand>
        <name>ATP</name>
        <dbReference type="ChEBI" id="CHEBI:30616"/>
    </ligand>
</feature>
<proteinExistence type="inferred from homology"/>
<name>A0A6B8W200_9CORY</name>
<dbReference type="GO" id="GO:0019740">
    <property type="term" value="P:nitrogen utilization"/>
    <property type="evidence" value="ECO:0007669"/>
    <property type="project" value="TreeGrafter"/>
</dbReference>
<dbReference type="GO" id="GO:0046872">
    <property type="term" value="F:metal ion binding"/>
    <property type="evidence" value="ECO:0007669"/>
    <property type="project" value="UniProtKB-KW"/>
</dbReference>
<dbReference type="GO" id="GO:0004356">
    <property type="term" value="F:glutamine synthetase activity"/>
    <property type="evidence" value="ECO:0007669"/>
    <property type="project" value="UniProtKB-EC"/>
</dbReference>
<feature type="binding site" evidence="11">
    <location>
        <position position="381"/>
    </location>
    <ligand>
        <name>L-glutamate</name>
        <dbReference type="ChEBI" id="CHEBI:29985"/>
    </ligand>
</feature>
<evidence type="ECO:0000256" key="16">
    <source>
        <dbReference type="RuleBase" id="RU000384"/>
    </source>
</evidence>
<evidence type="ECO:0000256" key="13">
    <source>
        <dbReference type="PIRSR" id="PIRSR604809-3"/>
    </source>
</evidence>
<dbReference type="InterPro" id="IPR008147">
    <property type="entry name" value="Gln_synt_N"/>
</dbReference>
<keyword evidence="7 17" id="KW-0436">Ligase</keyword>
<evidence type="ECO:0000256" key="4">
    <source>
        <dbReference type="ARBA" id="ARBA00012937"/>
    </source>
</evidence>
<accession>A0A6B8W200</accession>
<evidence type="ECO:0000256" key="8">
    <source>
        <dbReference type="ARBA" id="ARBA00022741"/>
    </source>
</evidence>